<dbReference type="RefSeq" id="WP_097126925.1">
    <property type="nucleotide sequence ID" value="NZ_OCNH01000002.1"/>
</dbReference>
<dbReference type="Gene3D" id="3.55.50.30">
    <property type="match status" value="1"/>
</dbReference>
<comment type="similarity">
    <text evidence="8 9">Belongs to the TonB-dependent receptor family.</text>
</comment>
<dbReference type="InterPro" id="IPR036942">
    <property type="entry name" value="Beta-barrel_TonB_sf"/>
</dbReference>
<keyword evidence="7 8" id="KW-0998">Cell outer membrane</keyword>
<dbReference type="SUPFAM" id="SSF49464">
    <property type="entry name" value="Carboxypeptidase regulatory domain-like"/>
    <property type="match status" value="1"/>
</dbReference>
<keyword evidence="6 8" id="KW-0472">Membrane</keyword>
<dbReference type="PROSITE" id="PS52016">
    <property type="entry name" value="TONB_DEPENDENT_REC_3"/>
    <property type="match status" value="1"/>
</dbReference>
<protein>
    <submittedName>
        <fullName evidence="13">Iron complex outermembrane recepter protein</fullName>
    </submittedName>
</protein>
<evidence type="ECO:0000256" key="7">
    <source>
        <dbReference type="ARBA" id="ARBA00023237"/>
    </source>
</evidence>
<gene>
    <name evidence="13" type="ORF">SAMN06269250_3384</name>
</gene>
<evidence type="ECO:0000256" key="5">
    <source>
        <dbReference type="ARBA" id="ARBA00023077"/>
    </source>
</evidence>
<dbReference type="InterPro" id="IPR008969">
    <property type="entry name" value="CarboxyPept-like_regulatory"/>
</dbReference>
<accession>A0A286G4A5</accession>
<keyword evidence="3 8" id="KW-1134">Transmembrane beta strand</keyword>
<dbReference type="Gene3D" id="2.170.130.10">
    <property type="entry name" value="TonB-dependent receptor, plug domain"/>
    <property type="match status" value="1"/>
</dbReference>
<evidence type="ECO:0000313" key="13">
    <source>
        <dbReference type="EMBL" id="SOD90345.1"/>
    </source>
</evidence>
<evidence type="ECO:0000256" key="1">
    <source>
        <dbReference type="ARBA" id="ARBA00004571"/>
    </source>
</evidence>
<comment type="subcellular location">
    <subcellularLocation>
        <location evidence="1 8">Cell outer membrane</location>
        <topology evidence="1 8">Multi-pass membrane protein</topology>
    </subcellularLocation>
</comment>
<evidence type="ECO:0000259" key="12">
    <source>
        <dbReference type="Pfam" id="PF07715"/>
    </source>
</evidence>
<evidence type="ECO:0000256" key="10">
    <source>
        <dbReference type="SAM" id="SignalP"/>
    </source>
</evidence>
<evidence type="ECO:0000313" key="14">
    <source>
        <dbReference type="Proteomes" id="UP000219452"/>
    </source>
</evidence>
<evidence type="ECO:0000256" key="2">
    <source>
        <dbReference type="ARBA" id="ARBA00022448"/>
    </source>
</evidence>
<keyword evidence="4 8" id="KW-0812">Transmembrane</keyword>
<feature type="domain" description="TonB-dependent receptor-like beta-barrel" evidence="11">
    <location>
        <begin position="611"/>
        <end position="917"/>
    </location>
</feature>
<dbReference type="InterPro" id="IPR037066">
    <property type="entry name" value="Plug_dom_sf"/>
</dbReference>
<keyword evidence="2 8" id="KW-0813">Transport</keyword>
<dbReference type="Proteomes" id="UP000219452">
    <property type="component" value="Unassembled WGS sequence"/>
</dbReference>
<dbReference type="InterPro" id="IPR012910">
    <property type="entry name" value="Plug_dom"/>
</dbReference>
<evidence type="ECO:0000256" key="3">
    <source>
        <dbReference type="ARBA" id="ARBA00022452"/>
    </source>
</evidence>
<dbReference type="OrthoDB" id="9768177at2"/>
<dbReference type="GO" id="GO:0009279">
    <property type="term" value="C:cell outer membrane"/>
    <property type="evidence" value="ECO:0007669"/>
    <property type="project" value="UniProtKB-SubCell"/>
</dbReference>
<dbReference type="FunFam" id="2.170.130.10:FF:000008">
    <property type="entry name" value="SusC/RagA family TonB-linked outer membrane protein"/>
    <property type="match status" value="1"/>
</dbReference>
<dbReference type="SUPFAM" id="SSF56935">
    <property type="entry name" value="Porins"/>
    <property type="match status" value="1"/>
</dbReference>
<dbReference type="Pfam" id="PF07715">
    <property type="entry name" value="Plug"/>
    <property type="match status" value="1"/>
</dbReference>
<dbReference type="Gene3D" id="2.60.40.1120">
    <property type="entry name" value="Carboxypeptidase-like, regulatory domain"/>
    <property type="match status" value="1"/>
</dbReference>
<dbReference type="Gene3D" id="2.40.170.20">
    <property type="entry name" value="TonB-dependent receptor, beta-barrel domain"/>
    <property type="match status" value="1"/>
</dbReference>
<dbReference type="Pfam" id="PF13715">
    <property type="entry name" value="CarbopepD_reg_2"/>
    <property type="match status" value="1"/>
</dbReference>
<evidence type="ECO:0000259" key="11">
    <source>
        <dbReference type="Pfam" id="PF00593"/>
    </source>
</evidence>
<dbReference type="NCBIfam" id="TIGR04056">
    <property type="entry name" value="OMP_RagA_SusC"/>
    <property type="match status" value="1"/>
</dbReference>
<dbReference type="Pfam" id="PF00593">
    <property type="entry name" value="TonB_dep_Rec_b-barrel"/>
    <property type="match status" value="1"/>
</dbReference>
<keyword evidence="5 9" id="KW-0798">TonB box</keyword>
<dbReference type="InterPro" id="IPR039426">
    <property type="entry name" value="TonB-dep_rcpt-like"/>
</dbReference>
<evidence type="ECO:0000256" key="4">
    <source>
        <dbReference type="ARBA" id="ARBA00022692"/>
    </source>
</evidence>
<keyword evidence="10" id="KW-0732">Signal</keyword>
<dbReference type="InterPro" id="IPR023997">
    <property type="entry name" value="TonB-dep_OMP_SusC/RagA_CS"/>
</dbReference>
<sequence length="1118" mass="119815">MLSSFTGLLGLVVCLTLPGQSATALPYSIPQPVHSTGRTTDSMNRLLTDALNDLKQLYGVDILYGDQLVRGVMVPAILIDQKANLEDNLKVLLKNTGLQFRKVKNGAYLITGQRADKKLSASIKSVPESLPPTSSAEIILSEAAEKTYAVAVDRAINGQVLDELGVGLPGVSVVLKGTQRGTVTDKDGLYRLSVPDGAATLTFSFVGYISQEVPFANQSAINVTLKPEAKSLEEVVVVGYGTVRKKDLTGAITSVTAKDFNKGNFTSPDQLIQGKVSGVQIINNSGQPGGAATVKIRGNSAITGTGQPLYVVDGVPLDNRSARPGLNANGLGNTPGGNPLNFLNPADIASIDVLKDASATAIYGSRAAYGVVIINTKRGQAGQAKIDIGMNTGVASIFRKINVLNAEQYREAIKYYGVSAANDRGGNADGFGSILRKGVQQNYTLAISGGNETGKYRISAGYLNQEGIINRTGFKKYTANFSGNLKFLESKRLGLDITVNSSQYIENIAPITNDAGSNGSLIGQALQWNPTDSLRKANGSLNIKAGAVINPLAMSELYSDVSKVTTILASISPYYKFTDWLEYRMLYSVNYSAGGRRASINQDINNSATLGKGWASISNNELSTQQFTHTLNFNKDIAPDLNLNALVGFEYMSFANKGAAMSALGPASGFGNYGLDYTDYIQYSNTTGRVLSSFVDPSADLQSYFGRAIVNYKDRYLVTATLRSDGSSKFGANNKYGYFPSFSASWNISNEKFFQLNAITSLKLRGGWGKTGNQEFPSGSSQARYSFTDNGGLGQTNNPNPDLKWQSDKQYNFGFDLAVLGNRITATVDYFNKTTTDLLFPSPPIQPAPPGSVIRWINLDGRIENKGLEVAIDGNIIKKSNFSWDLGVNATFIKNSVSGLTAPILTGALNGPGLSGVTVEVIRNGLPINAFFTRRYLGMNESTGLANYEDAGNTFFYVGNPNPKALLGLSTTLRYKKLSLIANMNGAFGMDIYNNTNNAVISVGLINGGRNIGLSLYQQPVKESIANPVTPSSRFLERGDYLKMNNATLSYALGNIARVIRGANVYVTGQNLFVITKYTGFDPEVNVNKAVNSVPSVGIDYAAYPSARTITFGVNFSL</sequence>
<feature type="chain" id="PRO_5012222496" evidence="10">
    <location>
        <begin position="25"/>
        <end position="1118"/>
    </location>
</feature>
<name>A0A286G4A5_9BACT</name>
<evidence type="ECO:0000256" key="8">
    <source>
        <dbReference type="PROSITE-ProRule" id="PRU01360"/>
    </source>
</evidence>
<dbReference type="InterPro" id="IPR023996">
    <property type="entry name" value="TonB-dep_OMP_SusC/RagA"/>
</dbReference>
<evidence type="ECO:0000256" key="6">
    <source>
        <dbReference type="ARBA" id="ARBA00023136"/>
    </source>
</evidence>
<dbReference type="AlphaFoldDB" id="A0A286G4A5"/>
<keyword evidence="14" id="KW-1185">Reference proteome</keyword>
<proteinExistence type="inferred from homology"/>
<feature type="signal peptide" evidence="10">
    <location>
        <begin position="1"/>
        <end position="24"/>
    </location>
</feature>
<organism evidence="13 14">
    <name type="scientific">Spirosoma fluviale</name>
    <dbReference type="NCBI Taxonomy" id="1597977"/>
    <lineage>
        <taxon>Bacteria</taxon>
        <taxon>Pseudomonadati</taxon>
        <taxon>Bacteroidota</taxon>
        <taxon>Cytophagia</taxon>
        <taxon>Cytophagales</taxon>
        <taxon>Cytophagaceae</taxon>
        <taxon>Spirosoma</taxon>
    </lineage>
</organism>
<dbReference type="EMBL" id="OCNH01000002">
    <property type="protein sequence ID" value="SOD90345.1"/>
    <property type="molecule type" value="Genomic_DNA"/>
</dbReference>
<dbReference type="InterPro" id="IPR000531">
    <property type="entry name" value="Beta-barrel_TonB"/>
</dbReference>
<feature type="domain" description="TonB-dependent receptor plug" evidence="12">
    <location>
        <begin position="245"/>
        <end position="371"/>
    </location>
</feature>
<reference evidence="14" key="1">
    <citation type="submission" date="2017-09" db="EMBL/GenBank/DDBJ databases">
        <authorList>
            <person name="Varghese N."/>
            <person name="Submissions S."/>
        </authorList>
    </citation>
    <scope>NUCLEOTIDE SEQUENCE [LARGE SCALE GENOMIC DNA]</scope>
    <source>
        <strain evidence="14">DSM 29961</strain>
    </source>
</reference>
<evidence type="ECO:0000256" key="9">
    <source>
        <dbReference type="RuleBase" id="RU003357"/>
    </source>
</evidence>
<dbReference type="NCBIfam" id="TIGR04057">
    <property type="entry name" value="SusC_RagA_signa"/>
    <property type="match status" value="1"/>
</dbReference>